<accession>A0A328C9Z3</accession>
<feature type="signal peptide" evidence="2">
    <location>
        <begin position="1"/>
        <end position="25"/>
    </location>
</feature>
<dbReference type="GO" id="GO:0004867">
    <property type="term" value="F:serine-type endopeptidase inhibitor activity"/>
    <property type="evidence" value="ECO:0007669"/>
    <property type="project" value="InterPro"/>
</dbReference>
<dbReference type="SUPFAM" id="SSF56574">
    <property type="entry name" value="Serpins"/>
    <property type="match status" value="1"/>
</dbReference>
<dbReference type="SMART" id="SM00093">
    <property type="entry name" value="SERPIN"/>
    <property type="match status" value="1"/>
</dbReference>
<organism evidence="4 5">
    <name type="scientific">Lujinxingia litoralis</name>
    <dbReference type="NCBI Taxonomy" id="2211119"/>
    <lineage>
        <taxon>Bacteria</taxon>
        <taxon>Deltaproteobacteria</taxon>
        <taxon>Bradymonadales</taxon>
        <taxon>Lujinxingiaceae</taxon>
        <taxon>Lujinxingia</taxon>
    </lineage>
</organism>
<dbReference type="OrthoDB" id="9764871at2"/>
<keyword evidence="5" id="KW-1185">Reference proteome</keyword>
<evidence type="ECO:0000313" key="5">
    <source>
        <dbReference type="Proteomes" id="UP000249169"/>
    </source>
</evidence>
<dbReference type="Proteomes" id="UP000249169">
    <property type="component" value="Unassembled WGS sequence"/>
</dbReference>
<evidence type="ECO:0000256" key="2">
    <source>
        <dbReference type="SAM" id="SignalP"/>
    </source>
</evidence>
<dbReference type="InterPro" id="IPR042178">
    <property type="entry name" value="Serpin_sf_1"/>
</dbReference>
<proteinExistence type="inferred from homology"/>
<comment type="caution">
    <text evidence="4">The sequence shown here is derived from an EMBL/GenBank/DDBJ whole genome shotgun (WGS) entry which is preliminary data.</text>
</comment>
<dbReference type="PANTHER" id="PTHR11461">
    <property type="entry name" value="SERINE PROTEASE INHIBITOR, SERPIN"/>
    <property type="match status" value="1"/>
</dbReference>
<dbReference type="InterPro" id="IPR023796">
    <property type="entry name" value="Serpin_dom"/>
</dbReference>
<dbReference type="PROSITE" id="PS51257">
    <property type="entry name" value="PROKAR_LIPOPROTEIN"/>
    <property type="match status" value="1"/>
</dbReference>
<comment type="similarity">
    <text evidence="1">Belongs to the serpin family.</text>
</comment>
<gene>
    <name evidence="4" type="ORF">DL240_11395</name>
</gene>
<evidence type="ECO:0000256" key="1">
    <source>
        <dbReference type="RuleBase" id="RU000411"/>
    </source>
</evidence>
<evidence type="ECO:0000259" key="3">
    <source>
        <dbReference type="SMART" id="SM00093"/>
    </source>
</evidence>
<dbReference type="AlphaFoldDB" id="A0A328C9Z3"/>
<feature type="domain" description="Serpin" evidence="3">
    <location>
        <begin position="71"/>
        <end position="451"/>
    </location>
</feature>
<sequence length="452" mass="49749">MFRTLPRHLLSAALTLSLAACATQADEYPNTNPEPQGPGDVVRSDLSRIIAPEVDASVQEQLAADNRDFAFNLFGQLREEGEPDENIFVSPHSISIALAMTYGGAEEATKAQMAEALRFTLPDEALHPAFNYLDQELASRATYEPAEEQGGEPLVLQVINQTWGQQGFHFESDFLDLLALHYGADMRVVDFVTAAEDIRQEINEWVETQTEERIQDLLPSGVLSSDTRMVLVNAIYFYGSWLQAFDESQTNDAAFTLLDGSEVQVPMMKQQAEFGYYEDDTTVAASLPYVGEEASMIVWMPADAEADFGAWEEGMTRESFDVIAQGVRGSQEVEVTLPRFESEGDYALVETLKALGMEDAFDFCAADFGGMTGADPCIQGESLYISEILHKSFVSVDEKGTEAAAATAVIMDTETSVPAEPASVRFDRPFYYAVYDQGTGTLLFMGRMLDPS</sequence>
<dbReference type="CDD" id="cd19590">
    <property type="entry name" value="serpin_thermopin-like"/>
    <property type="match status" value="1"/>
</dbReference>
<dbReference type="Pfam" id="PF00079">
    <property type="entry name" value="Serpin"/>
    <property type="match status" value="1"/>
</dbReference>
<dbReference type="InterPro" id="IPR000215">
    <property type="entry name" value="Serpin_fam"/>
</dbReference>
<dbReference type="RefSeq" id="WP_111730015.1">
    <property type="nucleotide sequence ID" value="NZ_QHKO01000004.1"/>
</dbReference>
<evidence type="ECO:0000313" key="4">
    <source>
        <dbReference type="EMBL" id="RAL22443.1"/>
    </source>
</evidence>
<protein>
    <submittedName>
        <fullName evidence="4">Serpin family protein</fullName>
    </submittedName>
</protein>
<dbReference type="Gene3D" id="2.30.39.10">
    <property type="entry name" value="Alpha-1-antitrypsin, domain 1"/>
    <property type="match status" value="1"/>
</dbReference>
<dbReference type="InterPro" id="IPR042185">
    <property type="entry name" value="Serpin_sf_2"/>
</dbReference>
<name>A0A328C9Z3_9DELT</name>
<keyword evidence="2" id="KW-0732">Signal</keyword>
<dbReference type="InterPro" id="IPR023795">
    <property type="entry name" value="Serpin_CS"/>
</dbReference>
<dbReference type="EMBL" id="QHKO01000004">
    <property type="protein sequence ID" value="RAL22443.1"/>
    <property type="molecule type" value="Genomic_DNA"/>
</dbReference>
<dbReference type="Gene3D" id="3.30.497.10">
    <property type="entry name" value="Antithrombin, subunit I, domain 2"/>
    <property type="match status" value="1"/>
</dbReference>
<dbReference type="InterPro" id="IPR036186">
    <property type="entry name" value="Serpin_sf"/>
</dbReference>
<dbReference type="PROSITE" id="PS00284">
    <property type="entry name" value="SERPIN"/>
    <property type="match status" value="1"/>
</dbReference>
<feature type="chain" id="PRO_5016315429" evidence="2">
    <location>
        <begin position="26"/>
        <end position="452"/>
    </location>
</feature>
<dbReference type="PANTHER" id="PTHR11461:SF211">
    <property type="entry name" value="GH10112P-RELATED"/>
    <property type="match status" value="1"/>
</dbReference>
<dbReference type="GO" id="GO:0005615">
    <property type="term" value="C:extracellular space"/>
    <property type="evidence" value="ECO:0007669"/>
    <property type="project" value="InterPro"/>
</dbReference>
<reference evidence="4 5" key="1">
    <citation type="submission" date="2018-05" db="EMBL/GenBank/DDBJ databases">
        <title>Lujinxingia marina gen. nov. sp. nov., a new facultative anaerobic member of the class Deltaproteobacteria, and proposal of Lujinxingaceae fam. nov.</title>
        <authorList>
            <person name="Li C.-M."/>
        </authorList>
    </citation>
    <scope>NUCLEOTIDE SEQUENCE [LARGE SCALE GENOMIC DNA]</scope>
    <source>
        <strain evidence="4 5">B210</strain>
    </source>
</reference>